<reference evidence="1 2" key="1">
    <citation type="submission" date="2017-01" db="EMBL/GenBank/DDBJ databases">
        <title>Pseudomonas psychrotolerans genome sequencing and assembly.</title>
        <authorList>
            <person name="Vyas B."/>
            <person name="Mayilraj S."/>
        </authorList>
    </citation>
    <scope>NUCLEOTIDE SEQUENCE [LARGE SCALE GENOMIC DNA]</scope>
    <source>
        <strain evidence="1 2">SDS18</strain>
    </source>
</reference>
<gene>
    <name evidence="1" type="ORF">BVL52_08705</name>
</gene>
<protein>
    <submittedName>
        <fullName evidence="1">Uncharacterized protein</fullName>
    </submittedName>
</protein>
<evidence type="ECO:0000313" key="1">
    <source>
        <dbReference type="EMBL" id="ONN71713.1"/>
    </source>
</evidence>
<organism evidence="1 2">
    <name type="scientific">Pseudomonas oryzihabitans</name>
    <dbReference type="NCBI Taxonomy" id="47885"/>
    <lineage>
        <taxon>Bacteria</taxon>
        <taxon>Pseudomonadati</taxon>
        <taxon>Pseudomonadota</taxon>
        <taxon>Gammaproteobacteria</taxon>
        <taxon>Pseudomonadales</taxon>
        <taxon>Pseudomonadaceae</taxon>
        <taxon>Pseudomonas</taxon>
    </lineage>
</organism>
<accession>A0ABX3IVF6</accession>
<evidence type="ECO:0000313" key="2">
    <source>
        <dbReference type="Proteomes" id="UP000189310"/>
    </source>
</evidence>
<dbReference type="RefSeq" id="WP_077171695.1">
    <property type="nucleotide sequence ID" value="NZ_MTLN01000004.1"/>
</dbReference>
<comment type="caution">
    <text evidence="1">The sequence shown here is derived from an EMBL/GenBank/DDBJ whole genome shotgun (WGS) entry which is preliminary data.</text>
</comment>
<dbReference type="EMBL" id="MTLN01000004">
    <property type="protein sequence ID" value="ONN71713.1"/>
    <property type="molecule type" value="Genomic_DNA"/>
</dbReference>
<name>A0ABX3IVF6_9PSED</name>
<proteinExistence type="predicted"/>
<dbReference type="Proteomes" id="UP000189310">
    <property type="component" value="Unassembled WGS sequence"/>
</dbReference>
<sequence>MRLDTARQAFHDCYYTARVSMLAMAEEFCMGIGGSIQRTEMDNRTSVAMHQALAGMIQKSIATLPRHVRAFGEFMYSPMHYQDDDHRESVEAYVFMLAYQAFTKETRMTAKKAEKARYVAGGVLYRYRRMHQGGASACADPLEKPEKFREWLDAEKGLKLFKDNYAREWQPFVDACFIVCNDLDKQALSAVGRCLGEMREAA</sequence>
<keyword evidence="2" id="KW-1185">Reference proteome</keyword>